<gene>
    <name evidence="1" type="ORF">B6F84_00360</name>
</gene>
<dbReference type="AlphaFoldDB" id="A0A1W6JWF9"/>
<dbReference type="EMBL" id="CP020477">
    <property type="protein sequence ID" value="ARM74626.1"/>
    <property type="molecule type" value="Genomic_DNA"/>
</dbReference>
<dbReference type="OrthoDB" id="38285at2157"/>
<organism evidence="1 2">
    <name type="scientific">Acidianus manzaensis</name>
    <dbReference type="NCBI Taxonomy" id="282676"/>
    <lineage>
        <taxon>Archaea</taxon>
        <taxon>Thermoproteota</taxon>
        <taxon>Thermoprotei</taxon>
        <taxon>Sulfolobales</taxon>
        <taxon>Sulfolobaceae</taxon>
        <taxon>Acidianus</taxon>
    </lineage>
</organism>
<accession>A0A1W6JWF9</accession>
<proteinExistence type="predicted"/>
<evidence type="ECO:0000313" key="2">
    <source>
        <dbReference type="Proteomes" id="UP000193404"/>
    </source>
</evidence>
<dbReference type="KEGG" id="aman:B6F84_00360"/>
<reference evidence="1 2" key="1">
    <citation type="submission" date="2017-03" db="EMBL/GenBank/DDBJ databases">
        <title>Sulfur activation and transportation mechanism of thermophilic Archaea Acidianus manzaensis YN-25.</title>
        <authorList>
            <person name="Ma Y."/>
            <person name="Yang Y."/>
            <person name="Xia J."/>
        </authorList>
    </citation>
    <scope>NUCLEOTIDE SEQUENCE [LARGE SCALE GENOMIC DNA]</scope>
    <source>
        <strain evidence="1 2">YN-25</strain>
    </source>
</reference>
<protein>
    <submittedName>
        <fullName evidence="1">Uncharacterized protein</fullName>
    </submittedName>
</protein>
<dbReference type="Proteomes" id="UP000193404">
    <property type="component" value="Chromosome"/>
</dbReference>
<sequence length="78" mass="9060">MICEKIGRSKAGKTYILRVYENGKVELTGDFFTSEEELKEVEEKLKRGEKPENVILGLDMDEILEKYQECKKEEGENT</sequence>
<dbReference type="GeneID" id="41589323"/>
<evidence type="ECO:0000313" key="1">
    <source>
        <dbReference type="EMBL" id="ARM74626.1"/>
    </source>
</evidence>
<dbReference type="RefSeq" id="WP_148690372.1">
    <property type="nucleotide sequence ID" value="NZ_CP020477.1"/>
</dbReference>
<name>A0A1W6JWF9_9CREN</name>
<keyword evidence="2" id="KW-1185">Reference proteome</keyword>